<keyword evidence="4" id="KW-1015">Disulfide bond</keyword>
<evidence type="ECO:0000256" key="4">
    <source>
        <dbReference type="ARBA" id="ARBA00023157"/>
    </source>
</evidence>
<dbReference type="PANTHER" id="PTHR43142:SF1">
    <property type="entry name" value="CARBOXYLIC ESTER HYDROLASE"/>
    <property type="match status" value="1"/>
</dbReference>
<dbReference type="EMBL" id="BGZK01000288">
    <property type="protein sequence ID" value="GBP34426.1"/>
    <property type="molecule type" value="Genomic_DNA"/>
</dbReference>
<sequence>MSKYIYLLTISQCFLIAHGQYRDIEIDQGTVRGYKHATRDLYAFHGIPYATAPTGRDKFKSPLPAPKWENNTFLAVDDLVLCPQSMSAEFREDCLIVNVFVPGGDDTDTLKSIVVIVHGGGFLGGYGNQMLPYNIVEKGVVAVTFNYRVGAHGFLCLNTQNIPGNAGLKDQIAALEWIKRNINAFGGNPDDVTVYGASAGAASVELLMLSPTVQDLFHKVILDSASALSTWIVNPKGVEFARDIAIHNGAENVDTLSELENYYLSLSHAKLAALQATRRPSLTFSPCTEDVGISEKWVINELPQNILQSGNYTKLPLLTGYTDAESSVFYGSWDAIMSEMNEKFSSQLPPNFEHYIAIDKEKATELLQTFYFDEDVIGRDSLRNFSDYLTDSYFAYWIIDSARLHSVNSARVYLYEFVYVTSAQQEKWSEIGSAHCTQTELILNEGLLSIPEVLDENDQLVQQYLVDMWTNFIRFGEPVPSGEDISWKPLQLEKMNYLQIDLNCKNKTFPLHHRIQFWDEIVKGKGVPDSAYNMHFQYWLLLIIYVLLSK</sequence>
<reference evidence="8 9" key="1">
    <citation type="journal article" date="2019" name="Commun. Biol.">
        <title>The bagworm genome reveals a unique fibroin gene that provides high tensile strength.</title>
        <authorList>
            <person name="Kono N."/>
            <person name="Nakamura H."/>
            <person name="Ohtoshi R."/>
            <person name="Tomita M."/>
            <person name="Numata K."/>
            <person name="Arakawa K."/>
        </authorList>
    </citation>
    <scope>NUCLEOTIDE SEQUENCE [LARGE SCALE GENOMIC DNA]</scope>
</reference>
<evidence type="ECO:0000313" key="9">
    <source>
        <dbReference type="Proteomes" id="UP000299102"/>
    </source>
</evidence>
<dbReference type="Pfam" id="PF00135">
    <property type="entry name" value="COesterase"/>
    <property type="match status" value="1"/>
</dbReference>
<dbReference type="PROSITE" id="PS00122">
    <property type="entry name" value="CARBOXYLESTERASE_B_1"/>
    <property type="match status" value="1"/>
</dbReference>
<keyword evidence="3 6" id="KW-0378">Hydrolase</keyword>
<feature type="domain" description="Carboxylesterase type B" evidence="7">
    <location>
        <begin position="24"/>
        <end position="518"/>
    </location>
</feature>
<dbReference type="PANTHER" id="PTHR43142">
    <property type="entry name" value="CARBOXYLIC ESTER HYDROLASE"/>
    <property type="match status" value="1"/>
</dbReference>
<dbReference type="STRING" id="151549.A0A4C1V7H3"/>
<evidence type="ECO:0000256" key="6">
    <source>
        <dbReference type="RuleBase" id="RU361235"/>
    </source>
</evidence>
<evidence type="ECO:0000259" key="7">
    <source>
        <dbReference type="Pfam" id="PF00135"/>
    </source>
</evidence>
<dbReference type="SUPFAM" id="SSF53474">
    <property type="entry name" value="alpha/beta-Hydrolases"/>
    <property type="match status" value="1"/>
</dbReference>
<keyword evidence="5" id="KW-0325">Glycoprotein</keyword>
<evidence type="ECO:0000256" key="3">
    <source>
        <dbReference type="ARBA" id="ARBA00022801"/>
    </source>
</evidence>
<keyword evidence="9" id="KW-1185">Reference proteome</keyword>
<dbReference type="EC" id="3.1.1.-" evidence="6"/>
<organism evidence="8 9">
    <name type="scientific">Eumeta variegata</name>
    <name type="common">Bagworm moth</name>
    <name type="synonym">Eumeta japonica</name>
    <dbReference type="NCBI Taxonomy" id="151549"/>
    <lineage>
        <taxon>Eukaryota</taxon>
        <taxon>Metazoa</taxon>
        <taxon>Ecdysozoa</taxon>
        <taxon>Arthropoda</taxon>
        <taxon>Hexapoda</taxon>
        <taxon>Insecta</taxon>
        <taxon>Pterygota</taxon>
        <taxon>Neoptera</taxon>
        <taxon>Endopterygota</taxon>
        <taxon>Lepidoptera</taxon>
        <taxon>Glossata</taxon>
        <taxon>Ditrysia</taxon>
        <taxon>Tineoidea</taxon>
        <taxon>Psychidae</taxon>
        <taxon>Oiketicinae</taxon>
        <taxon>Eumeta</taxon>
    </lineage>
</organism>
<evidence type="ECO:0000256" key="1">
    <source>
        <dbReference type="ARBA" id="ARBA00005964"/>
    </source>
</evidence>
<accession>A0A4C1V7H3</accession>
<dbReference type="AlphaFoldDB" id="A0A4C1V7H3"/>
<dbReference type="InterPro" id="IPR029058">
    <property type="entry name" value="AB_hydrolase_fold"/>
</dbReference>
<keyword evidence="2" id="KW-0719">Serine esterase</keyword>
<dbReference type="Gene3D" id="3.40.50.1820">
    <property type="entry name" value="alpha/beta hydrolase"/>
    <property type="match status" value="1"/>
</dbReference>
<dbReference type="GO" id="GO:0052689">
    <property type="term" value="F:carboxylic ester hydrolase activity"/>
    <property type="evidence" value="ECO:0007669"/>
    <property type="project" value="UniProtKB-KW"/>
</dbReference>
<dbReference type="OrthoDB" id="6495301at2759"/>
<proteinExistence type="inferred from homology"/>
<evidence type="ECO:0000256" key="5">
    <source>
        <dbReference type="ARBA" id="ARBA00023180"/>
    </source>
</evidence>
<gene>
    <name evidence="8" type="ORF">EVAR_25029_1</name>
</gene>
<comment type="caution">
    <text evidence="8">The sequence shown here is derived from an EMBL/GenBank/DDBJ whole genome shotgun (WGS) entry which is preliminary data.</text>
</comment>
<comment type="similarity">
    <text evidence="1 6">Belongs to the type-B carboxylesterase/lipase family.</text>
</comment>
<evidence type="ECO:0000256" key="2">
    <source>
        <dbReference type="ARBA" id="ARBA00022487"/>
    </source>
</evidence>
<dbReference type="InterPro" id="IPR002018">
    <property type="entry name" value="CarbesteraseB"/>
</dbReference>
<dbReference type="Proteomes" id="UP000299102">
    <property type="component" value="Unassembled WGS sequence"/>
</dbReference>
<dbReference type="InterPro" id="IPR019826">
    <property type="entry name" value="Carboxylesterase_B_AS"/>
</dbReference>
<protein>
    <recommendedName>
        <fullName evidence="6">Carboxylic ester hydrolase</fullName>
        <ecNumber evidence="6">3.1.1.-</ecNumber>
    </recommendedName>
</protein>
<evidence type="ECO:0000313" key="8">
    <source>
        <dbReference type="EMBL" id="GBP34426.1"/>
    </source>
</evidence>
<name>A0A4C1V7H3_EUMVA</name>